<keyword evidence="1" id="KW-1133">Transmembrane helix</keyword>
<feature type="transmembrane region" description="Helical" evidence="1">
    <location>
        <begin position="158"/>
        <end position="186"/>
    </location>
</feature>
<dbReference type="Proteomes" id="UP001176961">
    <property type="component" value="Unassembled WGS sequence"/>
</dbReference>
<evidence type="ECO:0000256" key="1">
    <source>
        <dbReference type="SAM" id="Phobius"/>
    </source>
</evidence>
<keyword evidence="1" id="KW-0472">Membrane</keyword>
<evidence type="ECO:0008006" key="4">
    <source>
        <dbReference type="Google" id="ProtNLM"/>
    </source>
</evidence>
<keyword evidence="3" id="KW-1185">Reference proteome</keyword>
<dbReference type="Pfam" id="PF10318">
    <property type="entry name" value="7TM_GPCR_Srh"/>
    <property type="match status" value="1"/>
</dbReference>
<proteinExistence type="predicted"/>
<feature type="transmembrane region" description="Helical" evidence="1">
    <location>
        <begin position="20"/>
        <end position="44"/>
    </location>
</feature>
<comment type="caution">
    <text evidence="2">The sequence shown here is derived from an EMBL/GenBank/DDBJ whole genome shotgun (WGS) entry which is preliminary data.</text>
</comment>
<sequence>MASYKWWLLTYQLFSTAFDFVYTTLLMPVMLFPTMMAYADSYIARWISLSTVTGPWIHAAVLITCCAPSFVAFIDFVPDQVQAREKVLQEYSCARAVVNEPRLLILSRDHFYQTFIIGVTIDFFGAILVLCTLSLSYYFLRQTNHMSRKTRLMQRRYLFLLCIQVSVPAVTLGTPIGGFLIIWFAMSVPIGQENEIDAFSLSHLLVGFELNYVHYHAEGIISVCQRIKLE</sequence>
<dbReference type="EMBL" id="CATQJL010000223">
    <property type="protein sequence ID" value="CAJ0598546.1"/>
    <property type="molecule type" value="Genomic_DNA"/>
</dbReference>
<accession>A0AA36GUF1</accession>
<dbReference type="AlphaFoldDB" id="A0AA36GUF1"/>
<feature type="transmembrane region" description="Helical" evidence="1">
    <location>
        <begin position="111"/>
        <end position="138"/>
    </location>
</feature>
<reference evidence="2" key="1">
    <citation type="submission" date="2023-07" db="EMBL/GenBank/DDBJ databases">
        <authorList>
            <consortium name="CYATHOMIX"/>
        </authorList>
    </citation>
    <scope>NUCLEOTIDE SEQUENCE</scope>
    <source>
        <strain evidence="2">N/A</strain>
    </source>
</reference>
<evidence type="ECO:0000313" key="3">
    <source>
        <dbReference type="Proteomes" id="UP001176961"/>
    </source>
</evidence>
<dbReference type="InterPro" id="IPR019422">
    <property type="entry name" value="7TM_GPCR_serpentine_rcpt_Srh"/>
</dbReference>
<organism evidence="2 3">
    <name type="scientific">Cylicocyclus nassatus</name>
    <name type="common">Nematode worm</name>
    <dbReference type="NCBI Taxonomy" id="53992"/>
    <lineage>
        <taxon>Eukaryota</taxon>
        <taxon>Metazoa</taxon>
        <taxon>Ecdysozoa</taxon>
        <taxon>Nematoda</taxon>
        <taxon>Chromadorea</taxon>
        <taxon>Rhabditida</taxon>
        <taxon>Rhabditina</taxon>
        <taxon>Rhabditomorpha</taxon>
        <taxon>Strongyloidea</taxon>
        <taxon>Strongylidae</taxon>
        <taxon>Cylicocyclus</taxon>
    </lineage>
</organism>
<feature type="transmembrane region" description="Helical" evidence="1">
    <location>
        <begin position="56"/>
        <end position="74"/>
    </location>
</feature>
<evidence type="ECO:0000313" key="2">
    <source>
        <dbReference type="EMBL" id="CAJ0598546.1"/>
    </source>
</evidence>
<gene>
    <name evidence="2" type="ORF">CYNAS_LOCUS10529</name>
</gene>
<keyword evidence="1" id="KW-0812">Transmembrane</keyword>
<protein>
    <recommendedName>
        <fullName evidence="4">G protein-coupled receptor</fullName>
    </recommendedName>
</protein>
<name>A0AA36GUF1_CYLNA</name>